<dbReference type="GO" id="GO:0016887">
    <property type="term" value="F:ATP hydrolysis activity"/>
    <property type="evidence" value="ECO:0007669"/>
    <property type="project" value="InterPro"/>
</dbReference>
<dbReference type="GO" id="GO:0016020">
    <property type="term" value="C:membrane"/>
    <property type="evidence" value="ECO:0007669"/>
    <property type="project" value="InterPro"/>
</dbReference>
<dbReference type="InterPro" id="IPR011527">
    <property type="entry name" value="ABC1_TM_dom"/>
</dbReference>
<feature type="transmembrane region" description="Helical" evidence="8">
    <location>
        <begin position="81"/>
        <end position="100"/>
    </location>
</feature>
<evidence type="ECO:0000313" key="10">
    <source>
        <dbReference type="EMBL" id="KAB2609894.1"/>
    </source>
</evidence>
<evidence type="ECO:0000256" key="8">
    <source>
        <dbReference type="SAM" id="Phobius"/>
    </source>
</evidence>
<proteinExistence type="predicted"/>
<dbReference type="InterPro" id="IPR050173">
    <property type="entry name" value="ABC_transporter_C-like"/>
</dbReference>
<dbReference type="AlphaFoldDB" id="A0A5N5GGK2"/>
<keyword evidence="1" id="KW-0813">Transport</keyword>
<gene>
    <name evidence="10" type="ORF">D8674_037239</name>
</gene>
<keyword evidence="3" id="KW-0547">Nucleotide-binding</keyword>
<dbReference type="Gene3D" id="1.20.1560.10">
    <property type="entry name" value="ABC transporter type 1, transmembrane domain"/>
    <property type="match status" value="1"/>
</dbReference>
<dbReference type="PANTHER" id="PTHR24223">
    <property type="entry name" value="ATP-BINDING CASSETTE SUB-FAMILY C"/>
    <property type="match status" value="1"/>
</dbReference>
<feature type="domain" description="ABC transmembrane type-1" evidence="9">
    <location>
        <begin position="65"/>
        <end position="157"/>
    </location>
</feature>
<evidence type="ECO:0000256" key="7">
    <source>
        <dbReference type="SAM" id="MobiDB-lite"/>
    </source>
</evidence>
<dbReference type="PROSITE" id="PS50929">
    <property type="entry name" value="ABC_TM1F"/>
    <property type="match status" value="1"/>
</dbReference>
<keyword evidence="6 8" id="KW-0472">Membrane</keyword>
<dbReference type="SUPFAM" id="SSF90123">
    <property type="entry name" value="ABC transporter transmembrane region"/>
    <property type="match status" value="1"/>
</dbReference>
<dbReference type="InterPro" id="IPR027417">
    <property type="entry name" value="P-loop_NTPase"/>
</dbReference>
<evidence type="ECO:0000256" key="2">
    <source>
        <dbReference type="ARBA" id="ARBA00022692"/>
    </source>
</evidence>
<keyword evidence="4" id="KW-0067">ATP-binding</keyword>
<name>A0A5N5GGK2_9ROSA</name>
<dbReference type="PANTHER" id="PTHR24223:SF222">
    <property type="entry name" value="OS01G0902100 PROTEIN"/>
    <property type="match status" value="1"/>
</dbReference>
<reference evidence="10 11" key="2">
    <citation type="submission" date="2019-11" db="EMBL/GenBank/DDBJ databases">
        <title>A de novo genome assembly of a pear dwarfing rootstock.</title>
        <authorList>
            <person name="Wang F."/>
            <person name="Wang J."/>
            <person name="Li S."/>
            <person name="Zhang Y."/>
            <person name="Fang M."/>
            <person name="Ma L."/>
            <person name="Zhao Y."/>
            <person name="Jiang S."/>
        </authorList>
    </citation>
    <scope>NUCLEOTIDE SEQUENCE [LARGE SCALE GENOMIC DNA]</scope>
    <source>
        <strain evidence="10">S2</strain>
        <tissue evidence="10">Leaf</tissue>
    </source>
</reference>
<keyword evidence="5 8" id="KW-1133">Transmembrane helix</keyword>
<accession>A0A5N5GGK2</accession>
<dbReference type="EMBL" id="SMOL01000509">
    <property type="protein sequence ID" value="KAB2609894.1"/>
    <property type="molecule type" value="Genomic_DNA"/>
</dbReference>
<evidence type="ECO:0000256" key="5">
    <source>
        <dbReference type="ARBA" id="ARBA00022989"/>
    </source>
</evidence>
<evidence type="ECO:0000256" key="6">
    <source>
        <dbReference type="ARBA" id="ARBA00023136"/>
    </source>
</evidence>
<evidence type="ECO:0000313" key="11">
    <source>
        <dbReference type="Proteomes" id="UP000327157"/>
    </source>
</evidence>
<dbReference type="Pfam" id="PF00005">
    <property type="entry name" value="ABC_tran"/>
    <property type="match status" value="1"/>
</dbReference>
<dbReference type="GO" id="GO:0005524">
    <property type="term" value="F:ATP binding"/>
    <property type="evidence" value="ECO:0007669"/>
    <property type="project" value="UniProtKB-KW"/>
</dbReference>
<dbReference type="GO" id="GO:0140359">
    <property type="term" value="F:ABC-type transporter activity"/>
    <property type="evidence" value="ECO:0007669"/>
    <property type="project" value="InterPro"/>
</dbReference>
<comment type="caution">
    <text evidence="10">The sequence shown here is derived from an EMBL/GenBank/DDBJ whole genome shotgun (WGS) entry which is preliminary data.</text>
</comment>
<evidence type="ECO:0000256" key="1">
    <source>
        <dbReference type="ARBA" id="ARBA00022448"/>
    </source>
</evidence>
<organism evidence="10 11">
    <name type="scientific">Pyrus ussuriensis x Pyrus communis</name>
    <dbReference type="NCBI Taxonomy" id="2448454"/>
    <lineage>
        <taxon>Eukaryota</taxon>
        <taxon>Viridiplantae</taxon>
        <taxon>Streptophyta</taxon>
        <taxon>Embryophyta</taxon>
        <taxon>Tracheophyta</taxon>
        <taxon>Spermatophyta</taxon>
        <taxon>Magnoliopsida</taxon>
        <taxon>eudicotyledons</taxon>
        <taxon>Gunneridae</taxon>
        <taxon>Pentapetalae</taxon>
        <taxon>rosids</taxon>
        <taxon>fabids</taxon>
        <taxon>Rosales</taxon>
        <taxon>Rosaceae</taxon>
        <taxon>Amygdaloideae</taxon>
        <taxon>Maleae</taxon>
        <taxon>Pyrus</taxon>
    </lineage>
</organism>
<dbReference type="InterPro" id="IPR003439">
    <property type="entry name" value="ABC_transporter-like_ATP-bd"/>
</dbReference>
<dbReference type="SUPFAM" id="SSF52540">
    <property type="entry name" value="P-loop containing nucleoside triphosphate hydrolases"/>
    <property type="match status" value="1"/>
</dbReference>
<sequence length="276" mass="30432">MTAHTKSLQQVRTCPQDSLEHTTSCRNTNRTAKILHVEIVEEASINDNVVNKNSREEEEEAHTGRSSTDQSTVDTGIPFRLAGLVFALIQLIGSVILMSVVAWQVILLFLVVFALSAWYMVYCISTARELSRMVAIQKAPILHQFSESITGAATIRLVIWNLCNVENSMISVERILEFTRIPSEAPLVIEGSRPNAGWSTEGKVELQNLQVLYHPALPMVIKGVTCTFPGNMKVGVVGRTGSGKSTLIQALFRIIKPSGEKILIDRLDISELGCKT</sequence>
<keyword evidence="2 8" id="KW-0812">Transmembrane</keyword>
<protein>
    <submittedName>
        <fullName evidence="10">ABC transporter C family member 3-like</fullName>
    </submittedName>
</protein>
<dbReference type="OrthoDB" id="1726441at2759"/>
<evidence type="ECO:0000256" key="4">
    <source>
        <dbReference type="ARBA" id="ARBA00022840"/>
    </source>
</evidence>
<dbReference type="Gene3D" id="3.40.50.300">
    <property type="entry name" value="P-loop containing nucleotide triphosphate hydrolases"/>
    <property type="match status" value="1"/>
</dbReference>
<dbReference type="Proteomes" id="UP000327157">
    <property type="component" value="Unassembled WGS sequence"/>
</dbReference>
<dbReference type="InterPro" id="IPR036640">
    <property type="entry name" value="ABC1_TM_sf"/>
</dbReference>
<feature type="transmembrane region" description="Helical" evidence="8">
    <location>
        <begin position="106"/>
        <end position="124"/>
    </location>
</feature>
<evidence type="ECO:0000259" key="9">
    <source>
        <dbReference type="PROSITE" id="PS50929"/>
    </source>
</evidence>
<keyword evidence="11" id="KW-1185">Reference proteome</keyword>
<dbReference type="Pfam" id="PF00664">
    <property type="entry name" value="ABC_membrane"/>
    <property type="match status" value="1"/>
</dbReference>
<evidence type="ECO:0000256" key="3">
    <source>
        <dbReference type="ARBA" id="ARBA00022741"/>
    </source>
</evidence>
<reference evidence="10 11" key="1">
    <citation type="submission" date="2019-09" db="EMBL/GenBank/DDBJ databases">
        <authorList>
            <person name="Ou C."/>
        </authorList>
    </citation>
    <scope>NUCLEOTIDE SEQUENCE [LARGE SCALE GENOMIC DNA]</scope>
    <source>
        <strain evidence="10">S2</strain>
        <tissue evidence="10">Leaf</tissue>
    </source>
</reference>
<feature type="region of interest" description="Disordered" evidence="7">
    <location>
        <begin position="48"/>
        <end position="72"/>
    </location>
</feature>